<organism evidence="2 3">
    <name type="scientific">Ensete ventricosum</name>
    <name type="common">Abyssinian banana</name>
    <name type="synonym">Musa ensete</name>
    <dbReference type="NCBI Taxonomy" id="4639"/>
    <lineage>
        <taxon>Eukaryota</taxon>
        <taxon>Viridiplantae</taxon>
        <taxon>Streptophyta</taxon>
        <taxon>Embryophyta</taxon>
        <taxon>Tracheophyta</taxon>
        <taxon>Spermatophyta</taxon>
        <taxon>Magnoliopsida</taxon>
        <taxon>Liliopsida</taxon>
        <taxon>Zingiberales</taxon>
        <taxon>Musaceae</taxon>
        <taxon>Ensete</taxon>
    </lineage>
</organism>
<dbReference type="PANTHER" id="PTHR13822:SF7">
    <property type="entry name" value="ATP SYNTHASE SUBUNIT DELTA, MITOCHONDRIAL"/>
    <property type="match status" value="1"/>
</dbReference>
<dbReference type="SUPFAM" id="SSF51344">
    <property type="entry name" value="Epsilon subunit of F1F0-ATP synthase N-terminal domain"/>
    <property type="match status" value="1"/>
</dbReference>
<accession>A0A426X6K0</accession>
<dbReference type="InterPro" id="IPR001469">
    <property type="entry name" value="ATP_synth_F1_dsu/esu"/>
</dbReference>
<gene>
    <name evidence="2" type="ORF">B296_00053593</name>
</gene>
<keyword evidence="1" id="KW-0813">Transport</keyword>
<evidence type="ECO:0000256" key="1">
    <source>
        <dbReference type="ARBA" id="ARBA00022781"/>
    </source>
</evidence>
<comment type="caution">
    <text evidence="2">The sequence shown here is derived from an EMBL/GenBank/DDBJ whole genome shotgun (WGS) entry which is preliminary data.</text>
</comment>
<evidence type="ECO:0000313" key="3">
    <source>
        <dbReference type="Proteomes" id="UP000287651"/>
    </source>
</evidence>
<dbReference type="AlphaFoldDB" id="A0A426X6K0"/>
<protein>
    <submittedName>
        <fullName evidence="2">Uncharacterized protein</fullName>
    </submittedName>
</protein>
<keyword evidence="1" id="KW-0406">Ion transport</keyword>
<feature type="non-terminal residue" evidence="2">
    <location>
        <position position="1"/>
    </location>
</feature>
<dbReference type="Proteomes" id="UP000287651">
    <property type="component" value="Unassembled WGS sequence"/>
</dbReference>
<keyword evidence="1" id="KW-0375">Hydrogen ion transport</keyword>
<name>A0A426X6K0_ENSVE</name>
<dbReference type="Gene3D" id="2.60.15.10">
    <property type="entry name" value="F0F1 ATP synthase delta/epsilon subunit, N-terminal"/>
    <property type="match status" value="1"/>
</dbReference>
<dbReference type="InterPro" id="IPR036771">
    <property type="entry name" value="ATPsynth_dsu/esu_N"/>
</dbReference>
<reference evidence="2 3" key="1">
    <citation type="journal article" date="2014" name="Agronomy (Basel)">
        <title>A Draft Genome Sequence for Ensete ventricosum, the Drought-Tolerant Tree Against Hunger.</title>
        <authorList>
            <person name="Harrison J."/>
            <person name="Moore K.A."/>
            <person name="Paszkiewicz K."/>
            <person name="Jones T."/>
            <person name="Grant M."/>
            <person name="Ambacheew D."/>
            <person name="Muzemil S."/>
            <person name="Studholme D.J."/>
        </authorList>
    </citation>
    <scope>NUCLEOTIDE SEQUENCE [LARGE SCALE GENOMIC DNA]</scope>
</reference>
<sequence>PCGTTLVNRPPCGAVGGAAFLDAWRKVAAPNIDPPKTLLGFMESRPPTPSLIPSKFTGNFVLPYRSEISNKEVCLLLRSPADPSNSCLGLIWSLYQQLQGKRVFCLDMLPPLQRLKPGVLQVHKGNEITKYFVSSGFASIHANSVTDIVAVEVVPVDHIDPSLVQKGLAVYT</sequence>
<evidence type="ECO:0000313" key="2">
    <source>
        <dbReference type="EMBL" id="RRT35103.1"/>
    </source>
</evidence>
<dbReference type="GO" id="GO:0046933">
    <property type="term" value="F:proton-transporting ATP synthase activity, rotational mechanism"/>
    <property type="evidence" value="ECO:0007669"/>
    <property type="project" value="InterPro"/>
</dbReference>
<dbReference type="EMBL" id="AMZH03025590">
    <property type="protein sequence ID" value="RRT35103.1"/>
    <property type="molecule type" value="Genomic_DNA"/>
</dbReference>
<proteinExistence type="predicted"/>
<dbReference type="GO" id="GO:0045259">
    <property type="term" value="C:proton-transporting ATP synthase complex"/>
    <property type="evidence" value="ECO:0007669"/>
    <property type="project" value="InterPro"/>
</dbReference>
<dbReference type="PANTHER" id="PTHR13822">
    <property type="entry name" value="ATP SYNTHASE DELTA/EPSILON CHAIN"/>
    <property type="match status" value="1"/>
</dbReference>